<proteinExistence type="predicted"/>
<gene>
    <name evidence="4" type="ORF">KS419_16605</name>
</gene>
<feature type="domain" description="DUF1510" evidence="3">
    <location>
        <begin position="120"/>
        <end position="213"/>
    </location>
</feature>
<dbReference type="RefSeq" id="WP_217067511.1">
    <property type="nucleotide sequence ID" value="NZ_JAHQCS010000134.1"/>
</dbReference>
<keyword evidence="2" id="KW-1133">Transmembrane helix</keyword>
<dbReference type="EMBL" id="JAHQCS010000134">
    <property type="protein sequence ID" value="MBU9713350.1"/>
    <property type="molecule type" value="Genomic_DNA"/>
</dbReference>
<keyword evidence="2" id="KW-0812">Transmembrane</keyword>
<keyword evidence="2" id="KW-0472">Membrane</keyword>
<evidence type="ECO:0000313" key="4">
    <source>
        <dbReference type="EMBL" id="MBU9713350.1"/>
    </source>
</evidence>
<name>A0ABS6JI61_9BACI</name>
<evidence type="ECO:0000256" key="1">
    <source>
        <dbReference type="SAM" id="MobiDB-lite"/>
    </source>
</evidence>
<evidence type="ECO:0000256" key="2">
    <source>
        <dbReference type="SAM" id="Phobius"/>
    </source>
</evidence>
<sequence length="220" mass="24932">MSYGSYGPRRSDMQKEKRKNIWLNVGIGIVVVAIVFVSASLIFGGGSSEPASGDDLDRDEQNQADMATEEEQEESAEDTDQEEQVDNEPSDSESENNDENPAQNSTDEDNSSDSTSLEFDGEWQPVGTMQEEPFQLSSEKFSKEHINWEEMTIAFMYATGIDEEDIIVWRVNNGGDMQSVEGWVGAWEHRDNPYKVRLEWVTNEGWVPVSVEEQDENPFR</sequence>
<reference evidence="4 5" key="1">
    <citation type="submission" date="2021-06" db="EMBL/GenBank/DDBJ databases">
        <title>Bacillus sp. RD4P76, an endophyte from a halophyte.</title>
        <authorList>
            <person name="Sun J.-Q."/>
        </authorList>
    </citation>
    <scope>NUCLEOTIDE SEQUENCE [LARGE SCALE GENOMIC DNA]</scope>
    <source>
        <strain evidence="4 5">CGMCC 1.15917</strain>
    </source>
</reference>
<dbReference type="Proteomes" id="UP000784880">
    <property type="component" value="Unassembled WGS sequence"/>
</dbReference>
<accession>A0ABS6JI61</accession>
<evidence type="ECO:0000313" key="5">
    <source>
        <dbReference type="Proteomes" id="UP000784880"/>
    </source>
</evidence>
<feature type="compositionally biased region" description="Acidic residues" evidence="1">
    <location>
        <begin position="67"/>
        <end position="98"/>
    </location>
</feature>
<keyword evidence="5" id="KW-1185">Reference proteome</keyword>
<feature type="transmembrane region" description="Helical" evidence="2">
    <location>
        <begin position="21"/>
        <end position="43"/>
    </location>
</feature>
<evidence type="ECO:0000259" key="3">
    <source>
        <dbReference type="Pfam" id="PF07423"/>
    </source>
</evidence>
<protein>
    <submittedName>
        <fullName evidence="4">YrrS family protein</fullName>
    </submittedName>
</protein>
<organism evidence="4 5">
    <name type="scientific">Evansella tamaricis</name>
    <dbReference type="NCBI Taxonomy" id="2069301"/>
    <lineage>
        <taxon>Bacteria</taxon>
        <taxon>Bacillati</taxon>
        <taxon>Bacillota</taxon>
        <taxon>Bacilli</taxon>
        <taxon>Bacillales</taxon>
        <taxon>Bacillaceae</taxon>
        <taxon>Evansella</taxon>
    </lineage>
</organism>
<feature type="region of interest" description="Disordered" evidence="1">
    <location>
        <begin position="47"/>
        <end position="120"/>
    </location>
</feature>
<dbReference type="Pfam" id="PF07423">
    <property type="entry name" value="DUF1510"/>
    <property type="match status" value="1"/>
</dbReference>
<comment type="caution">
    <text evidence="4">The sequence shown here is derived from an EMBL/GenBank/DDBJ whole genome shotgun (WGS) entry which is preliminary data.</text>
</comment>
<dbReference type="InterPro" id="IPR009988">
    <property type="entry name" value="DUF1510"/>
</dbReference>